<comment type="caution">
    <text evidence="9">The sequence shown here is derived from an EMBL/GenBank/DDBJ whole genome shotgun (WGS) entry which is preliminary data.</text>
</comment>
<gene>
    <name evidence="8" type="ORF">CCAL12919_03520</name>
    <name evidence="9" type="ORF">CCAL9337_03395</name>
</gene>
<feature type="transmembrane region" description="Helical" evidence="6">
    <location>
        <begin position="120"/>
        <end position="141"/>
    </location>
</feature>
<evidence type="ECO:0000256" key="5">
    <source>
        <dbReference type="ARBA" id="ARBA00023136"/>
    </source>
</evidence>
<evidence type="ECO:0000313" key="8">
    <source>
        <dbReference type="EMBL" id="MBE2986202.1"/>
    </source>
</evidence>
<dbReference type="PANTHER" id="PTHR30485">
    <property type="entry name" value="NI/FE-HYDROGENASE 1 B-TYPE CYTOCHROME SUBUNIT"/>
    <property type="match status" value="1"/>
</dbReference>
<evidence type="ECO:0000256" key="4">
    <source>
        <dbReference type="ARBA" id="ARBA00022989"/>
    </source>
</evidence>
<evidence type="ECO:0000313" key="10">
    <source>
        <dbReference type="Proteomes" id="UP000650616"/>
    </source>
</evidence>
<protein>
    <submittedName>
        <fullName evidence="9">Cytochrome b/b6 domain-containing protein</fullName>
    </submittedName>
</protein>
<dbReference type="Pfam" id="PF01292">
    <property type="entry name" value="Ni_hydr_CYTB"/>
    <property type="match status" value="1"/>
</dbReference>
<dbReference type="Proteomes" id="UP000650616">
    <property type="component" value="Unassembled WGS sequence"/>
</dbReference>
<dbReference type="GO" id="GO:0009055">
    <property type="term" value="F:electron transfer activity"/>
    <property type="evidence" value="ECO:0007669"/>
    <property type="project" value="InterPro"/>
</dbReference>
<dbReference type="Proteomes" id="UP001318760">
    <property type="component" value="Unassembled WGS sequence"/>
</dbReference>
<keyword evidence="3 6" id="KW-0812">Transmembrane</keyword>
<comment type="subcellular location">
    <subcellularLocation>
        <location evidence="1">Cell membrane</location>
        <topology evidence="1">Multi-pass membrane protein</topology>
    </subcellularLocation>
</comment>
<evidence type="ECO:0000256" key="2">
    <source>
        <dbReference type="ARBA" id="ARBA00022475"/>
    </source>
</evidence>
<dbReference type="GO" id="GO:0022904">
    <property type="term" value="P:respiratory electron transport chain"/>
    <property type="evidence" value="ECO:0007669"/>
    <property type="project" value="InterPro"/>
</dbReference>
<dbReference type="EMBL" id="JADBHS010000005">
    <property type="protein sequence ID" value="MBE2986202.1"/>
    <property type="molecule type" value="Genomic_DNA"/>
</dbReference>
<evidence type="ECO:0000313" key="9">
    <source>
        <dbReference type="EMBL" id="MBE3607773.1"/>
    </source>
</evidence>
<keyword evidence="4 6" id="KW-1133">Transmembrane helix</keyword>
<dbReference type="InterPro" id="IPR011577">
    <property type="entry name" value="Cyt_b561_bac/Ni-Hgenase"/>
</dbReference>
<evidence type="ECO:0000256" key="3">
    <source>
        <dbReference type="ARBA" id="ARBA00022692"/>
    </source>
</evidence>
<keyword evidence="5 6" id="KW-0472">Membrane</keyword>
<dbReference type="InterPro" id="IPR051542">
    <property type="entry name" value="Hydrogenase_cytochrome"/>
</dbReference>
<dbReference type="GO" id="GO:0020037">
    <property type="term" value="F:heme binding"/>
    <property type="evidence" value="ECO:0007669"/>
    <property type="project" value="TreeGrafter"/>
</dbReference>
<dbReference type="AlphaFoldDB" id="A0AAW3ZX00"/>
<name>A0AAW3ZX00_9BACT</name>
<dbReference type="GO" id="GO:0005886">
    <property type="term" value="C:plasma membrane"/>
    <property type="evidence" value="ECO:0007669"/>
    <property type="project" value="UniProtKB-SubCell"/>
</dbReference>
<feature type="transmembrane region" description="Helical" evidence="6">
    <location>
        <begin position="52"/>
        <end position="75"/>
    </location>
</feature>
<evidence type="ECO:0000256" key="6">
    <source>
        <dbReference type="SAM" id="Phobius"/>
    </source>
</evidence>
<dbReference type="SUPFAM" id="SSF81342">
    <property type="entry name" value="Transmembrane di-heme cytochromes"/>
    <property type="match status" value="1"/>
</dbReference>
<dbReference type="PANTHER" id="PTHR30485:SF1">
    <property type="entry name" value="CYTOCHROME YDHU-RELATED"/>
    <property type="match status" value="1"/>
</dbReference>
<feature type="transmembrane region" description="Helical" evidence="6">
    <location>
        <begin position="14"/>
        <end position="32"/>
    </location>
</feature>
<reference evidence="9 10" key="1">
    <citation type="submission" date="2015-08" db="EMBL/GenBank/DDBJ databases">
        <title>Comparative genomics of the Campylobacter concisus group.</title>
        <authorList>
            <person name="Yee E."/>
            <person name="Chapman M.H."/>
            <person name="Huynh S."/>
            <person name="Bono J.L."/>
            <person name="On S.L."/>
            <person name="St Leger J."/>
            <person name="Foster G."/>
            <person name="Parker C.T."/>
            <person name="Miller W.G."/>
        </authorList>
    </citation>
    <scope>NUCLEOTIDE SEQUENCE [LARGE SCALE GENOMIC DNA]</scope>
    <source>
        <strain evidence="9 10">RM9337</strain>
    </source>
</reference>
<keyword evidence="10" id="KW-1185">Reference proteome</keyword>
<dbReference type="RefSeq" id="WP_170015792.1">
    <property type="nucleotide sequence ID" value="NZ_CP012545.1"/>
</dbReference>
<evidence type="ECO:0000259" key="7">
    <source>
        <dbReference type="Pfam" id="PF01292"/>
    </source>
</evidence>
<evidence type="ECO:0000313" key="11">
    <source>
        <dbReference type="Proteomes" id="UP001318760"/>
    </source>
</evidence>
<accession>A0AAW3ZX00</accession>
<dbReference type="EMBL" id="LIWG01000003">
    <property type="protein sequence ID" value="MBE3607773.1"/>
    <property type="molecule type" value="Genomic_DNA"/>
</dbReference>
<evidence type="ECO:0000256" key="1">
    <source>
        <dbReference type="ARBA" id="ARBA00004651"/>
    </source>
</evidence>
<feature type="domain" description="Cytochrome b561 bacterial/Ni-hydrogenase" evidence="7">
    <location>
        <begin position="8"/>
        <end position="194"/>
    </location>
</feature>
<proteinExistence type="predicted"/>
<organism evidence="9 10">
    <name type="scientific">Campylobacter californiensis</name>
    <dbReference type="NCBI Taxonomy" id="1032243"/>
    <lineage>
        <taxon>Bacteria</taxon>
        <taxon>Pseudomonadati</taxon>
        <taxon>Campylobacterota</taxon>
        <taxon>Epsilonproteobacteria</taxon>
        <taxon>Campylobacterales</taxon>
        <taxon>Campylobacteraceae</taxon>
        <taxon>Campylobacter</taxon>
    </lineage>
</organism>
<reference evidence="8 11" key="2">
    <citation type="submission" date="2020-10" db="EMBL/GenBank/DDBJ databases">
        <title>Campylobacter californiensis sp. nov. isolated from cattle and feral swine in California.</title>
        <authorList>
            <person name="Miller W.G."/>
        </authorList>
    </citation>
    <scope>NUCLEOTIDE SEQUENCE [LARGE SCALE GENOMIC DNA]</scope>
    <source>
        <strain evidence="8 11">RM12919</strain>
    </source>
</reference>
<keyword evidence="2" id="KW-1003">Cell membrane</keyword>
<dbReference type="InterPro" id="IPR016174">
    <property type="entry name" value="Di-haem_cyt_TM"/>
</dbReference>
<dbReference type="Gene3D" id="1.20.950.20">
    <property type="entry name" value="Transmembrane di-heme cytochromes, Chain C"/>
    <property type="match status" value="1"/>
</dbReference>
<sequence length="211" mass="24324">MNDKVIRQSLQNRIIHWGIAFSIFGLIVTGILQMPVAKRYNITKVFEWSGDYFFTLNLHYIFSATLIFFSFYHIFYHGLKREFDIVPRKADIKNSYLVIKAMIKKDKEPPSPKYLPEQRIAYAAAVFIIALLIVTGLIKAYKNLLGFDISNSLYTWAATLHNVGLVLIILFIIAHLIAFVPKANRALLGGMFSGKIDKKYAKHRHSLWKIE</sequence>
<feature type="transmembrane region" description="Helical" evidence="6">
    <location>
        <begin position="153"/>
        <end position="180"/>
    </location>
</feature>